<proteinExistence type="predicted"/>
<evidence type="ECO:0000313" key="8">
    <source>
        <dbReference type="EMBL" id="CDS42557.1"/>
    </source>
</evidence>
<keyword evidence="9" id="KW-1185">Reference proteome</keyword>
<evidence type="ECO:0000256" key="6">
    <source>
        <dbReference type="SAM" id="MobiDB-lite"/>
    </source>
</evidence>
<evidence type="ECO:0000256" key="4">
    <source>
        <dbReference type="ARBA" id="ARBA00023163"/>
    </source>
</evidence>
<organism evidence="8 9">
    <name type="scientific">Echinococcus multilocularis</name>
    <name type="common">Fox tapeworm</name>
    <dbReference type="NCBI Taxonomy" id="6211"/>
    <lineage>
        <taxon>Eukaryota</taxon>
        <taxon>Metazoa</taxon>
        <taxon>Spiralia</taxon>
        <taxon>Lophotrochozoa</taxon>
        <taxon>Platyhelminthes</taxon>
        <taxon>Cestoda</taxon>
        <taxon>Eucestoda</taxon>
        <taxon>Cyclophyllidea</taxon>
        <taxon>Taeniidae</taxon>
        <taxon>Echinococcus</taxon>
    </lineage>
</organism>
<evidence type="ECO:0000259" key="7">
    <source>
        <dbReference type="PROSITE" id="PS50066"/>
    </source>
</evidence>
<dbReference type="Gene3D" id="3.40.1810.10">
    <property type="entry name" value="Transcription factor, MADS-box"/>
    <property type="match status" value="1"/>
</dbReference>
<dbReference type="PROSITE" id="PS00350">
    <property type="entry name" value="MADS_BOX_1"/>
    <property type="match status" value="1"/>
</dbReference>
<dbReference type="SMART" id="SM00432">
    <property type="entry name" value="MADS"/>
    <property type="match status" value="1"/>
</dbReference>
<evidence type="ECO:0000256" key="3">
    <source>
        <dbReference type="ARBA" id="ARBA00023125"/>
    </source>
</evidence>
<feature type="region of interest" description="Disordered" evidence="6">
    <location>
        <begin position="652"/>
        <end position="671"/>
    </location>
</feature>
<dbReference type="InterPro" id="IPR002100">
    <property type="entry name" value="TF_MADSbox"/>
</dbReference>
<dbReference type="AlphaFoldDB" id="A0A068YGW3"/>
<dbReference type="GO" id="GO:0030154">
    <property type="term" value="P:cell differentiation"/>
    <property type="evidence" value="ECO:0007669"/>
    <property type="project" value="TreeGrafter"/>
</dbReference>
<dbReference type="GO" id="GO:0005634">
    <property type="term" value="C:nucleus"/>
    <property type="evidence" value="ECO:0007669"/>
    <property type="project" value="UniProtKB-SubCell"/>
</dbReference>
<dbReference type="SUPFAM" id="SSF55455">
    <property type="entry name" value="SRF-like"/>
    <property type="match status" value="1"/>
</dbReference>
<keyword evidence="5" id="KW-0539">Nucleus</keyword>
<evidence type="ECO:0000256" key="5">
    <source>
        <dbReference type="ARBA" id="ARBA00023242"/>
    </source>
</evidence>
<dbReference type="GO" id="GO:0046983">
    <property type="term" value="F:protein dimerization activity"/>
    <property type="evidence" value="ECO:0007669"/>
    <property type="project" value="InterPro"/>
</dbReference>
<comment type="subcellular location">
    <subcellularLocation>
        <location evidence="1">Nucleus</location>
    </subcellularLocation>
</comment>
<feature type="compositionally biased region" description="Gly residues" evidence="6">
    <location>
        <begin position="173"/>
        <end position="182"/>
    </location>
</feature>
<feature type="region of interest" description="Disordered" evidence="6">
    <location>
        <begin position="414"/>
        <end position="438"/>
    </location>
</feature>
<name>A0A068YGW3_ECHMU</name>
<dbReference type="GO" id="GO:0045944">
    <property type="term" value="P:positive regulation of transcription by RNA polymerase II"/>
    <property type="evidence" value="ECO:0007669"/>
    <property type="project" value="InterPro"/>
</dbReference>
<dbReference type="GO" id="GO:0000981">
    <property type="term" value="F:DNA-binding transcription factor activity, RNA polymerase II-specific"/>
    <property type="evidence" value="ECO:0007669"/>
    <property type="project" value="TreeGrafter"/>
</dbReference>
<dbReference type="GO" id="GO:0000978">
    <property type="term" value="F:RNA polymerase II cis-regulatory region sequence-specific DNA binding"/>
    <property type="evidence" value="ECO:0007669"/>
    <property type="project" value="TreeGrafter"/>
</dbReference>
<feature type="compositionally biased region" description="Low complexity" evidence="6">
    <location>
        <begin position="653"/>
        <end position="665"/>
    </location>
</feature>
<dbReference type="InterPro" id="IPR036879">
    <property type="entry name" value="TF_MADSbox_sf"/>
</dbReference>
<keyword evidence="2" id="KW-0805">Transcription regulation</keyword>
<feature type="region of interest" description="Disordered" evidence="6">
    <location>
        <begin position="167"/>
        <end position="200"/>
    </location>
</feature>
<accession>A0A068YGW3</accession>
<dbReference type="STRING" id="6211.A0A068YGW3"/>
<dbReference type="OMA" id="YTEPHES"/>
<feature type="compositionally biased region" description="Gly residues" evidence="6">
    <location>
        <begin position="415"/>
        <end position="433"/>
    </location>
</feature>
<sequence>MGRKKIEIKRIDDERNRQVTFTKRKLGLMKKAYELSVLCDCEIALIIFNSAKRLFQYASSDINHVLLRYTDYTEPHESKNNKDIIEMLNKRDNKSYSLPINSTGLSDTSGSSPTAPTINYHQKTPSAAVAAVANVFAYRTGAASSNHGSDALDGLLRPTIVATGNGTTLSTVGSGGDGGGGLVEEEENGEEDCLAPSQSSDLPNDYSVVDSGSGALPFGQFGQPQQEGPSGYVPVTKMFVLPQPNQHHTRLPDLVAPPEVCLMKSQDEVGLGEEIKDIVNCSDKNPDGQQASAGGREIDRLSEHAGTPLMVRNPQHYYVGYRPASALAITDDHFVDSDFDPRSYLCSRSSLLKVPAAKHCPNPNLSTPFAAQESSRCASAAGGYANSPFSNPHTRHASGSAAYLRGNLMVVPSGNGVGSGSSGGGSGDSGGGCSYLSDSDLQQTSHHIASVSSSPGLCTKSISPTTSTHDLLFAHSRPQHQMIPHPQLPPPPPNLLFCPTSSTSNDFFSSMSSDPDGPLQLRKSPTVNYSAGGEGVNATPWDSGSLPDQHSAGGSVLAPVMDDYSQPPQHTSLSMYFSMRNTVGDTSGSGDANSVQACGGRAGDSFQSPPGVPRRCVPGVMPAGCFSPRTDLPSSENFNNFVTIDSVNSITGSLPSTSPSLPVPLKRFRRH</sequence>
<dbReference type="Pfam" id="PF00319">
    <property type="entry name" value="SRF-TF"/>
    <property type="match status" value="1"/>
</dbReference>
<dbReference type="PANTHER" id="PTHR11945:SF534">
    <property type="entry name" value="MYOCYTE-SPECIFIC ENHANCER FACTOR 2"/>
    <property type="match status" value="1"/>
</dbReference>
<feature type="compositionally biased region" description="Acidic residues" evidence="6">
    <location>
        <begin position="183"/>
        <end position="193"/>
    </location>
</feature>
<keyword evidence="3" id="KW-0238">DNA-binding</keyword>
<dbReference type="eggNOG" id="KOG0014">
    <property type="taxonomic scope" value="Eukaryota"/>
</dbReference>
<evidence type="ECO:0000313" key="9">
    <source>
        <dbReference type="Proteomes" id="UP000017246"/>
    </source>
</evidence>
<dbReference type="EMBL" id="LN902842">
    <property type="protein sequence ID" value="CDS42557.1"/>
    <property type="molecule type" value="Genomic_DNA"/>
</dbReference>
<evidence type="ECO:0000256" key="1">
    <source>
        <dbReference type="ARBA" id="ARBA00004123"/>
    </source>
</evidence>
<dbReference type="GO" id="GO:0042826">
    <property type="term" value="F:histone deacetylase binding"/>
    <property type="evidence" value="ECO:0007669"/>
    <property type="project" value="TreeGrafter"/>
</dbReference>
<gene>
    <name evidence="8" type="ORF">EmuJ_001027200</name>
</gene>
<reference evidence="8" key="2">
    <citation type="submission" date="2015-11" db="EMBL/GenBank/DDBJ databases">
        <authorList>
            <person name="Zhang Y."/>
            <person name="Guo Z."/>
        </authorList>
    </citation>
    <scope>NUCLEOTIDE SEQUENCE</scope>
</reference>
<dbReference type="CDD" id="cd00265">
    <property type="entry name" value="MADS_MEF2_like"/>
    <property type="match status" value="1"/>
</dbReference>
<dbReference type="PROSITE" id="PS50066">
    <property type="entry name" value="MADS_BOX_2"/>
    <property type="match status" value="1"/>
</dbReference>
<keyword evidence="4" id="KW-0804">Transcription</keyword>
<dbReference type="PANTHER" id="PTHR11945">
    <property type="entry name" value="MADS BOX PROTEIN"/>
    <property type="match status" value="1"/>
</dbReference>
<dbReference type="Proteomes" id="UP000017246">
    <property type="component" value="Unassembled WGS sequence"/>
</dbReference>
<evidence type="ECO:0000256" key="2">
    <source>
        <dbReference type="ARBA" id="ARBA00023015"/>
    </source>
</evidence>
<dbReference type="PRINTS" id="PR00404">
    <property type="entry name" value="MADSDOMAIN"/>
</dbReference>
<dbReference type="OrthoDB" id="6259810at2759"/>
<reference evidence="8" key="1">
    <citation type="journal article" date="2013" name="Nature">
        <title>The genomes of four tapeworm species reveal adaptations to parasitism.</title>
        <authorList>
            <person name="Tsai I.J."/>
            <person name="Zarowiecki M."/>
            <person name="Holroyd N."/>
            <person name="Garciarrubio A."/>
            <person name="Sanchez-Flores A."/>
            <person name="Brooks K.L."/>
            <person name="Tracey A."/>
            <person name="Bobes R.J."/>
            <person name="Fragoso G."/>
            <person name="Sciutto E."/>
            <person name="Aslett M."/>
            <person name="Beasley H."/>
            <person name="Bennett H.M."/>
            <person name="Cai J."/>
            <person name="Camicia F."/>
            <person name="Clark R."/>
            <person name="Cucher M."/>
            <person name="De Silva N."/>
            <person name="Day T.A."/>
            <person name="Deplazes P."/>
            <person name="Estrada K."/>
            <person name="Fernandez C."/>
            <person name="Holland P.W."/>
            <person name="Hou J."/>
            <person name="Hu S."/>
            <person name="Huckvale T."/>
            <person name="Hung S.S."/>
            <person name="Kamenetzky L."/>
            <person name="Keane J.A."/>
            <person name="Kiss F."/>
            <person name="Koziol U."/>
            <person name="Lambert O."/>
            <person name="Liu K."/>
            <person name="Luo X."/>
            <person name="Luo Y."/>
            <person name="Macchiaroli N."/>
            <person name="Nichol S."/>
            <person name="Paps J."/>
            <person name="Parkinson J."/>
            <person name="Pouchkina-Stantcheva N."/>
            <person name="Riddiford N."/>
            <person name="Rosenzvit M."/>
            <person name="Salinas G."/>
            <person name="Wasmuth J.D."/>
            <person name="Zamanian M."/>
            <person name="Zheng Y."/>
            <person name="Cai X."/>
            <person name="Soberon X."/>
            <person name="Olson P.D."/>
            <person name="Laclette J.P."/>
            <person name="Brehm K."/>
            <person name="Berriman M."/>
            <person name="Garciarrubio A."/>
            <person name="Bobes R.J."/>
            <person name="Fragoso G."/>
            <person name="Sanchez-Flores A."/>
            <person name="Estrada K."/>
            <person name="Cevallos M.A."/>
            <person name="Morett E."/>
            <person name="Gonzalez V."/>
            <person name="Portillo T."/>
            <person name="Ochoa-Leyva A."/>
            <person name="Jose M.V."/>
            <person name="Sciutto E."/>
            <person name="Landa A."/>
            <person name="Jimenez L."/>
            <person name="Valdes V."/>
            <person name="Carrero J.C."/>
            <person name="Larralde C."/>
            <person name="Morales-Montor J."/>
            <person name="Limon-Lason J."/>
            <person name="Soberon X."/>
            <person name="Laclette J.P."/>
        </authorList>
    </citation>
    <scope>NUCLEOTIDE SEQUENCE [LARGE SCALE GENOMIC DNA]</scope>
</reference>
<feature type="domain" description="MADS-box" evidence="7">
    <location>
        <begin position="1"/>
        <end position="61"/>
    </location>
</feature>
<protein>
    <submittedName>
        <fullName evidence="8">Myocyte enhancer factor 2 splice variant II</fullName>
    </submittedName>
</protein>
<dbReference type="InterPro" id="IPR033896">
    <property type="entry name" value="MEF2-like_N"/>
</dbReference>